<feature type="domain" description="GGDEF" evidence="10">
    <location>
        <begin position="701"/>
        <end position="834"/>
    </location>
</feature>
<dbReference type="InterPro" id="IPR029787">
    <property type="entry name" value="Nucleotide_cyclase"/>
</dbReference>
<proteinExistence type="predicted"/>
<dbReference type="SMART" id="SM01079">
    <property type="entry name" value="CHASE"/>
    <property type="match status" value="1"/>
</dbReference>
<evidence type="ECO:0000256" key="2">
    <source>
        <dbReference type="ARBA" id="ARBA00022475"/>
    </source>
</evidence>
<evidence type="ECO:0000256" key="4">
    <source>
        <dbReference type="ARBA" id="ARBA00022989"/>
    </source>
</evidence>
<dbReference type="PROSITE" id="PS50887">
    <property type="entry name" value="GGDEF"/>
    <property type="match status" value="1"/>
</dbReference>
<organism evidence="11 12">
    <name type="scientific">Nitrogeniibacter mangrovi</name>
    <dbReference type="NCBI Taxonomy" id="2016596"/>
    <lineage>
        <taxon>Bacteria</taxon>
        <taxon>Pseudomonadati</taxon>
        <taxon>Pseudomonadota</taxon>
        <taxon>Betaproteobacteria</taxon>
        <taxon>Rhodocyclales</taxon>
        <taxon>Zoogloeaceae</taxon>
        <taxon>Nitrogeniibacter</taxon>
    </lineage>
</organism>
<accession>A0A6C1AZF1</accession>
<dbReference type="Pfam" id="PF03924">
    <property type="entry name" value="CHASE"/>
    <property type="match status" value="1"/>
</dbReference>
<comment type="subcellular location">
    <subcellularLocation>
        <location evidence="1">Cell membrane</location>
        <topology evidence="1">Multi-pass membrane protein</topology>
    </subcellularLocation>
</comment>
<dbReference type="InterPro" id="IPR035965">
    <property type="entry name" value="PAS-like_dom_sf"/>
</dbReference>
<keyword evidence="12" id="KW-1185">Reference proteome</keyword>
<gene>
    <name evidence="11" type="ORF">G3580_03240</name>
</gene>
<feature type="transmembrane region" description="Helical" evidence="7">
    <location>
        <begin position="128"/>
        <end position="153"/>
    </location>
</feature>
<feature type="domain" description="EAL" evidence="9">
    <location>
        <begin position="843"/>
        <end position="1097"/>
    </location>
</feature>
<dbReference type="Gene3D" id="3.30.70.270">
    <property type="match status" value="1"/>
</dbReference>
<evidence type="ECO:0000313" key="12">
    <source>
        <dbReference type="Proteomes" id="UP000501991"/>
    </source>
</evidence>
<dbReference type="SUPFAM" id="SSF55073">
    <property type="entry name" value="Nucleotide cyclase"/>
    <property type="match status" value="1"/>
</dbReference>
<dbReference type="Pfam" id="PF00990">
    <property type="entry name" value="GGDEF"/>
    <property type="match status" value="1"/>
</dbReference>
<dbReference type="AlphaFoldDB" id="A0A6C1AZF1"/>
<dbReference type="Pfam" id="PF00563">
    <property type="entry name" value="EAL"/>
    <property type="match status" value="1"/>
</dbReference>
<dbReference type="CDD" id="cd01948">
    <property type="entry name" value="EAL"/>
    <property type="match status" value="1"/>
</dbReference>
<dbReference type="CDD" id="cd01949">
    <property type="entry name" value="GGDEF"/>
    <property type="match status" value="1"/>
</dbReference>
<feature type="transmembrane region" description="Helical" evidence="7">
    <location>
        <begin position="12"/>
        <end position="33"/>
    </location>
</feature>
<dbReference type="KEGG" id="azq:G3580_03240"/>
<evidence type="ECO:0000256" key="1">
    <source>
        <dbReference type="ARBA" id="ARBA00004651"/>
    </source>
</evidence>
<dbReference type="InterPro" id="IPR007895">
    <property type="entry name" value="MASE1"/>
</dbReference>
<dbReference type="SMART" id="SM00267">
    <property type="entry name" value="GGDEF"/>
    <property type="match status" value="1"/>
</dbReference>
<dbReference type="PANTHER" id="PTHR44757">
    <property type="entry name" value="DIGUANYLATE CYCLASE DGCP"/>
    <property type="match status" value="1"/>
</dbReference>
<dbReference type="InterPro" id="IPR001633">
    <property type="entry name" value="EAL_dom"/>
</dbReference>
<evidence type="ECO:0000259" key="8">
    <source>
        <dbReference type="PROSITE" id="PS50839"/>
    </source>
</evidence>
<dbReference type="InterPro" id="IPR000160">
    <property type="entry name" value="GGDEF_dom"/>
</dbReference>
<dbReference type="GO" id="GO:0007165">
    <property type="term" value="P:signal transduction"/>
    <property type="evidence" value="ECO:0007669"/>
    <property type="project" value="UniProtKB-ARBA"/>
</dbReference>
<dbReference type="SMART" id="SM00052">
    <property type="entry name" value="EAL"/>
    <property type="match status" value="1"/>
</dbReference>
<dbReference type="PROSITE" id="PS50883">
    <property type="entry name" value="EAL"/>
    <property type="match status" value="1"/>
</dbReference>
<evidence type="ECO:0000313" key="11">
    <source>
        <dbReference type="EMBL" id="QID16732.1"/>
    </source>
</evidence>
<name>A0A6C1AZF1_9RHOO</name>
<evidence type="ECO:0000256" key="7">
    <source>
        <dbReference type="SAM" id="Phobius"/>
    </source>
</evidence>
<keyword evidence="3 7" id="KW-0812">Transmembrane</keyword>
<feature type="domain" description="CHASE" evidence="8">
    <location>
        <begin position="259"/>
        <end position="479"/>
    </location>
</feature>
<dbReference type="FunFam" id="3.20.20.450:FF:000001">
    <property type="entry name" value="Cyclic di-GMP phosphodiesterase yahA"/>
    <property type="match status" value="1"/>
</dbReference>
<keyword evidence="2" id="KW-1003">Cell membrane</keyword>
<evidence type="ECO:0000259" key="9">
    <source>
        <dbReference type="PROSITE" id="PS50883"/>
    </source>
</evidence>
<feature type="transmembrane region" description="Helical" evidence="7">
    <location>
        <begin position="198"/>
        <end position="217"/>
    </location>
</feature>
<keyword evidence="5 7" id="KW-0472">Membrane</keyword>
<evidence type="ECO:0000256" key="3">
    <source>
        <dbReference type="ARBA" id="ARBA00022692"/>
    </source>
</evidence>
<dbReference type="InterPro" id="IPR035919">
    <property type="entry name" value="EAL_sf"/>
</dbReference>
<dbReference type="FunFam" id="3.30.70.270:FF:000001">
    <property type="entry name" value="Diguanylate cyclase domain protein"/>
    <property type="match status" value="1"/>
</dbReference>
<keyword evidence="4 7" id="KW-1133">Transmembrane helix</keyword>
<evidence type="ECO:0000259" key="10">
    <source>
        <dbReference type="PROSITE" id="PS50887"/>
    </source>
</evidence>
<dbReference type="Pfam" id="PF05231">
    <property type="entry name" value="MASE1"/>
    <property type="match status" value="1"/>
</dbReference>
<dbReference type="GO" id="GO:0071111">
    <property type="term" value="F:cyclic-guanylate-specific phosphodiesterase activity"/>
    <property type="evidence" value="ECO:0007669"/>
    <property type="project" value="UniProtKB-EC"/>
</dbReference>
<dbReference type="InterPro" id="IPR042240">
    <property type="entry name" value="CHASE_sf"/>
</dbReference>
<protein>
    <submittedName>
        <fullName evidence="11">EAL domain-containing protein</fullName>
    </submittedName>
</protein>
<dbReference type="Gene3D" id="3.30.450.20">
    <property type="entry name" value="PAS domain"/>
    <property type="match status" value="1"/>
</dbReference>
<dbReference type="GO" id="GO:0005886">
    <property type="term" value="C:plasma membrane"/>
    <property type="evidence" value="ECO:0007669"/>
    <property type="project" value="UniProtKB-SubCell"/>
</dbReference>
<dbReference type="NCBIfam" id="TIGR00254">
    <property type="entry name" value="GGDEF"/>
    <property type="match status" value="1"/>
</dbReference>
<dbReference type="InterPro" id="IPR052155">
    <property type="entry name" value="Biofilm_reg_signaling"/>
</dbReference>
<dbReference type="RefSeq" id="WP_173763900.1">
    <property type="nucleotide sequence ID" value="NZ_CP048836.1"/>
</dbReference>
<dbReference type="Proteomes" id="UP000501991">
    <property type="component" value="Chromosome"/>
</dbReference>
<dbReference type="EMBL" id="CP048836">
    <property type="protein sequence ID" value="QID16732.1"/>
    <property type="molecule type" value="Genomic_DNA"/>
</dbReference>
<comment type="catalytic activity">
    <reaction evidence="6">
        <text>3',3'-c-di-GMP + H2O = 5'-phosphoguanylyl(3'-&gt;5')guanosine + H(+)</text>
        <dbReference type="Rhea" id="RHEA:24902"/>
        <dbReference type="ChEBI" id="CHEBI:15377"/>
        <dbReference type="ChEBI" id="CHEBI:15378"/>
        <dbReference type="ChEBI" id="CHEBI:58754"/>
        <dbReference type="ChEBI" id="CHEBI:58805"/>
        <dbReference type="EC" id="3.1.4.52"/>
    </reaction>
    <physiologicalReaction direction="left-to-right" evidence="6">
        <dbReference type="Rhea" id="RHEA:24903"/>
    </physiologicalReaction>
</comment>
<dbReference type="SUPFAM" id="SSF141868">
    <property type="entry name" value="EAL domain-like"/>
    <property type="match status" value="1"/>
</dbReference>
<sequence>MIQARPPAAYPLSLKLLLVALSYGVLGVLSLQMAIAPGYVAPLYPPAGIAVAAVLMFGYRALPAIFLGSFATNIVSSLTVGLELGGLINASIVGLGACVQAVVARVLIERHATIEQSMSSGKGVIRLLLLGGPVACLVNATISVSSLVAFGVIQGDEVAFSWANWWAGDSLGVLVFLPLVLAIVRFPRSAWTGRRNLVVWPLLFALLMLAIMIFQIGRWESERLQNDFQRDVRALSQLLISRLTDQLDALHATHQTIEAQQGADGRFFQGLVAPWLARYPGLHVVGWAPLVKPGELDEFTAWARANVTPDFRVFQRDRAGHEKSLEPASFYLPITLVAPLERNRAVVGLDPLGFAPADTALRRSMALDGPVATRPIRLQQETGAQRGVIVYHVVRDPTIDDPQKSLIGMVYVGLRMGDEVDGVLAESGETQLRVCLFDEDDAGRYPLYGTEGCETAALSDSALAWQTPLDFAGRKWHVRIVATPVYANQHRGWAAWAMLIVNPLAVSLLGAFLLVTSGHTQRVEALVRERTAQLELSGEQLRAGQAALARAQALAQLGSWELDVERQQVHWSDQMLRMLGLRPGATLSFGAFLDRLQMEDRASLIVELARLDDAPAFAELDCRFSDGTDANRIGHFHLESERLPGRGVMIRGTVRDVTDARAAEAHIQYLAHFDPLTHLPNRAFWIERVRAQVMTARRHQEQFAVLFLDLDQFKTVNDSLGHAIGDRLLAVVASRLQSVLREDDLLARQGGDEFVAMLTRLPRAEDAAVVANKMTEVLREPIAIDHHELSVSVSIGIALYPQDATDADVLLKQADLAMYSAKEAGRNAYQFFRDEMNLHAQHQLRMSSALRRALERDEFELHYQPQVSGADGRIVGYEALLRWESGVLGRVPPAEFIPVAEATGLILPIGEWVLRTAFAQQARWREDGEDTPRLAINISALQFRHEGFVAKLEQLLAGAGADPARIELEITESALMQGGGDMVERLQRLRRIGFTLALDDFGTGYSSLAYLKRFPIERLKIDRSFVRDLPDDPEDCAIADATLSLARDLGMEVVAEGVETEAQRSYLTARGCHVLQGYLFGRPQPARVAFDGPGDEARMAG</sequence>
<evidence type="ECO:0000256" key="6">
    <source>
        <dbReference type="ARBA" id="ARBA00051114"/>
    </source>
</evidence>
<dbReference type="PANTHER" id="PTHR44757:SF2">
    <property type="entry name" value="BIOFILM ARCHITECTURE MAINTENANCE PROTEIN MBAA"/>
    <property type="match status" value="1"/>
</dbReference>
<feature type="transmembrane region" description="Helical" evidence="7">
    <location>
        <begin position="165"/>
        <end position="186"/>
    </location>
</feature>
<dbReference type="InterPro" id="IPR043128">
    <property type="entry name" value="Rev_trsase/Diguanyl_cyclase"/>
</dbReference>
<dbReference type="PROSITE" id="PS50839">
    <property type="entry name" value="CHASE"/>
    <property type="match status" value="1"/>
</dbReference>
<feature type="transmembrane region" description="Helical" evidence="7">
    <location>
        <begin position="88"/>
        <end position="108"/>
    </location>
</feature>
<reference evidence="11 12" key="1">
    <citation type="submission" date="2020-02" db="EMBL/GenBank/DDBJ databases">
        <title>Nitrogenibacter mangrovi gen. nov., sp. nov. isolated from mangrove sediment, a denitrifying betaproteobacterium.</title>
        <authorList>
            <person name="Liao H."/>
            <person name="Tian Y."/>
        </authorList>
    </citation>
    <scope>NUCLEOTIDE SEQUENCE [LARGE SCALE GENOMIC DNA]</scope>
    <source>
        <strain evidence="11 12">M9-3-2</strain>
    </source>
</reference>
<dbReference type="SUPFAM" id="SSF55785">
    <property type="entry name" value="PYP-like sensor domain (PAS domain)"/>
    <property type="match status" value="1"/>
</dbReference>
<dbReference type="GO" id="GO:0071732">
    <property type="term" value="P:cellular response to nitric oxide"/>
    <property type="evidence" value="ECO:0007669"/>
    <property type="project" value="UniProtKB-ARBA"/>
</dbReference>
<evidence type="ECO:0000256" key="5">
    <source>
        <dbReference type="ARBA" id="ARBA00023136"/>
    </source>
</evidence>
<dbReference type="Gene3D" id="3.30.450.350">
    <property type="entry name" value="CHASE domain"/>
    <property type="match status" value="1"/>
</dbReference>
<dbReference type="InterPro" id="IPR006189">
    <property type="entry name" value="CHASE_dom"/>
</dbReference>
<dbReference type="Gene3D" id="3.20.20.450">
    <property type="entry name" value="EAL domain"/>
    <property type="match status" value="1"/>
</dbReference>